<accession>A0A2U1NBW9</accession>
<keyword evidence="3 5" id="KW-1133">Transmembrane helix</keyword>
<dbReference type="STRING" id="35608.A0A2U1NBW9"/>
<dbReference type="OrthoDB" id="1896682at2759"/>
<comment type="subcellular location">
    <subcellularLocation>
        <location evidence="1">Golgi apparatus membrane</location>
        <topology evidence="1">Single-pass membrane protein</topology>
    </subcellularLocation>
</comment>
<dbReference type="EMBL" id="PKPP01003150">
    <property type="protein sequence ID" value="PWA70992.1"/>
    <property type="molecule type" value="Genomic_DNA"/>
</dbReference>
<dbReference type="NCBIfam" id="TIGR01627">
    <property type="entry name" value="A_thal_3515"/>
    <property type="match status" value="1"/>
</dbReference>
<keyword evidence="2 5" id="KW-0812">Transmembrane</keyword>
<dbReference type="Pfam" id="PF21729">
    <property type="entry name" value="IRX15_IRX15L_GXM"/>
    <property type="match status" value="1"/>
</dbReference>
<dbReference type="GO" id="GO:0000139">
    <property type="term" value="C:Golgi membrane"/>
    <property type="evidence" value="ECO:0007669"/>
    <property type="project" value="UniProtKB-SubCell"/>
</dbReference>
<dbReference type="InterPro" id="IPR006514">
    <property type="entry name" value="IRX15/GXM/AGM"/>
</dbReference>
<evidence type="ECO:0000256" key="4">
    <source>
        <dbReference type="ARBA" id="ARBA00023136"/>
    </source>
</evidence>
<keyword evidence="4 5" id="KW-0472">Membrane</keyword>
<protein>
    <submittedName>
        <fullName evidence="6">IRX15/IRX15L/IGXM, Polysaccharide biosynthesis domain protein</fullName>
    </submittedName>
</protein>
<dbReference type="Proteomes" id="UP000245207">
    <property type="component" value="Unassembled WGS sequence"/>
</dbReference>
<reference evidence="6 7" key="1">
    <citation type="journal article" date="2018" name="Mol. Plant">
        <title>The genome of Artemisia annua provides insight into the evolution of Asteraceae family and artemisinin biosynthesis.</title>
        <authorList>
            <person name="Shen Q."/>
            <person name="Zhang L."/>
            <person name="Liao Z."/>
            <person name="Wang S."/>
            <person name="Yan T."/>
            <person name="Shi P."/>
            <person name="Liu M."/>
            <person name="Fu X."/>
            <person name="Pan Q."/>
            <person name="Wang Y."/>
            <person name="Lv Z."/>
            <person name="Lu X."/>
            <person name="Zhang F."/>
            <person name="Jiang W."/>
            <person name="Ma Y."/>
            <person name="Chen M."/>
            <person name="Hao X."/>
            <person name="Li L."/>
            <person name="Tang Y."/>
            <person name="Lv G."/>
            <person name="Zhou Y."/>
            <person name="Sun X."/>
            <person name="Brodelius P.E."/>
            <person name="Rose J.K.C."/>
            <person name="Tang K."/>
        </authorList>
    </citation>
    <scope>NUCLEOTIDE SEQUENCE [LARGE SCALE GENOMIC DNA]</scope>
    <source>
        <strain evidence="7">cv. Huhao1</strain>
        <tissue evidence="6">Leaf</tissue>
    </source>
</reference>
<evidence type="ECO:0000256" key="3">
    <source>
        <dbReference type="ARBA" id="ARBA00022989"/>
    </source>
</evidence>
<evidence type="ECO:0000256" key="2">
    <source>
        <dbReference type="ARBA" id="ARBA00022692"/>
    </source>
</evidence>
<keyword evidence="7" id="KW-1185">Reference proteome</keyword>
<sequence length="283" mass="31974">MRNRITIAEKPLFITVVIIVIITGGLTITSIHRTGVTNPTSILCTFINSHPQPEHEPKQPTTTHVSAILYYATTRSTAHQTLPEIKVIADVIQSLAPCNLLVFGINHESLMWASLNPRGTTLFLEDDINLVQKILNDAPSLRVHRTTYETQLVDADYLLSSYKTNPKCLPPYVNLKGNTRCKLALSKLPEEVYRREWDAIIIDGPKGYYGEAPGRMGAIFSAAVMARGRERVGDTHVFVHDVNRKVEKMYAEEFLCRNYLVTEENRLWYFKIPPASKDSPTFC</sequence>
<comment type="caution">
    <text evidence="6">The sequence shown here is derived from an EMBL/GenBank/DDBJ whole genome shotgun (WGS) entry which is preliminary data.</text>
</comment>
<evidence type="ECO:0000256" key="1">
    <source>
        <dbReference type="ARBA" id="ARBA00004194"/>
    </source>
</evidence>
<organism evidence="6 7">
    <name type="scientific">Artemisia annua</name>
    <name type="common">Sweet wormwood</name>
    <dbReference type="NCBI Taxonomy" id="35608"/>
    <lineage>
        <taxon>Eukaryota</taxon>
        <taxon>Viridiplantae</taxon>
        <taxon>Streptophyta</taxon>
        <taxon>Embryophyta</taxon>
        <taxon>Tracheophyta</taxon>
        <taxon>Spermatophyta</taxon>
        <taxon>Magnoliopsida</taxon>
        <taxon>eudicotyledons</taxon>
        <taxon>Gunneridae</taxon>
        <taxon>Pentapetalae</taxon>
        <taxon>asterids</taxon>
        <taxon>campanulids</taxon>
        <taxon>Asterales</taxon>
        <taxon>Asteraceae</taxon>
        <taxon>Asteroideae</taxon>
        <taxon>Anthemideae</taxon>
        <taxon>Artemisiinae</taxon>
        <taxon>Artemisia</taxon>
    </lineage>
</organism>
<name>A0A2U1NBW9_ARTAN</name>
<evidence type="ECO:0000313" key="6">
    <source>
        <dbReference type="EMBL" id="PWA70992.1"/>
    </source>
</evidence>
<dbReference type="GO" id="GO:0045492">
    <property type="term" value="P:xylan biosynthetic process"/>
    <property type="evidence" value="ECO:0007669"/>
    <property type="project" value="InterPro"/>
</dbReference>
<dbReference type="PANTHER" id="PTHR31444">
    <property type="entry name" value="OS11G0490100 PROTEIN"/>
    <property type="match status" value="1"/>
</dbReference>
<feature type="transmembrane region" description="Helical" evidence="5">
    <location>
        <begin position="12"/>
        <end position="31"/>
    </location>
</feature>
<evidence type="ECO:0000256" key="5">
    <source>
        <dbReference type="SAM" id="Phobius"/>
    </source>
</evidence>
<proteinExistence type="predicted"/>
<gene>
    <name evidence="6" type="ORF">CTI12_AA132200</name>
</gene>
<evidence type="ECO:0000313" key="7">
    <source>
        <dbReference type="Proteomes" id="UP000245207"/>
    </source>
</evidence>
<dbReference type="AlphaFoldDB" id="A0A2U1NBW9"/>